<accession>A0AAI9J0Y3</accession>
<evidence type="ECO:0000313" key="2">
    <source>
        <dbReference type="Proteomes" id="UP000018679"/>
    </source>
</evidence>
<gene>
    <name evidence="1" type="ORF">L566_3732</name>
</gene>
<reference evidence="1 2" key="1">
    <citation type="journal article" date="2013" name="Genome Announc.">
        <title>Genome Sequences of 28 Bordetella pertussis U.S. Outbreak Strains Dating from 2010 to 2012.</title>
        <authorList>
            <person name="Harvill E.T."/>
            <person name="Goodfield L.L."/>
            <person name="Ivanov Y."/>
            <person name="Meyer J.A."/>
            <person name="Newth C."/>
            <person name="Cassiday P."/>
            <person name="Tondella M.L."/>
            <person name="Liao P."/>
            <person name="Zimmerman J."/>
            <person name="Meert K."/>
            <person name="Wessel D."/>
            <person name="Berger J."/>
            <person name="Dean J.M."/>
            <person name="Holubkov R."/>
            <person name="Burr J."/>
            <person name="Liu T."/>
            <person name="Brinkac L."/>
            <person name="Kim M."/>
            <person name="Losada L."/>
        </authorList>
    </citation>
    <scope>NUCLEOTIDE SEQUENCE [LARGE SCALE GENOMIC DNA]</scope>
    <source>
        <strain evidence="1 2">CHLA-26</strain>
    </source>
</reference>
<comment type="caution">
    <text evidence="1">The sequence shown here is derived from an EMBL/GenBank/DDBJ whole genome shotgun (WGS) entry which is preliminary data.</text>
</comment>
<dbReference type="Proteomes" id="UP000018679">
    <property type="component" value="Unassembled WGS sequence"/>
</dbReference>
<evidence type="ECO:0000313" key="1">
    <source>
        <dbReference type="EMBL" id="ETH30730.1"/>
    </source>
</evidence>
<organism evidence="1 2">
    <name type="scientific">Bordetella pertussis CHLA-26</name>
    <dbReference type="NCBI Taxonomy" id="1331284"/>
    <lineage>
        <taxon>Bacteria</taxon>
        <taxon>Pseudomonadati</taxon>
        <taxon>Pseudomonadota</taxon>
        <taxon>Betaproteobacteria</taxon>
        <taxon>Burkholderiales</taxon>
        <taxon>Alcaligenaceae</taxon>
        <taxon>Bordetella</taxon>
    </lineage>
</organism>
<name>A0AAI9J0Y3_BORPT</name>
<sequence length="46" mass="5337">MTRCLSPHGDWHLQDFMASARACACPRWDRHIAVRHRRLPAITPKA</sequence>
<proteinExistence type="predicted"/>
<protein>
    <submittedName>
        <fullName evidence="1">Uncharacterized protein</fullName>
    </submittedName>
</protein>
<dbReference type="AlphaFoldDB" id="A0AAI9J0Y3"/>
<dbReference type="EMBL" id="AXSB02000025">
    <property type="protein sequence ID" value="ETH30730.1"/>
    <property type="molecule type" value="Genomic_DNA"/>
</dbReference>